<dbReference type="Gene3D" id="2.40.50.140">
    <property type="entry name" value="Nucleic acid-binding proteins"/>
    <property type="match status" value="1"/>
</dbReference>
<dbReference type="NCBIfam" id="TIGR00621">
    <property type="entry name" value="ssb"/>
    <property type="match status" value="1"/>
</dbReference>
<sequence length="136" mass="15235">MNRVCLIGRLTRDVELRYSSGETPIAIARWSVAVDRGRKDQHQAADFINCLAFGRTAEFAEKWFRKGLRIGLEGRIQTGSYTNKEGRKAYTTDVVADKLFFADGKDVAEPRSQKVQESEDFMAIPDSADDGGLPFN</sequence>
<accession>A0AAE4AM00</accession>
<evidence type="ECO:0000313" key="4">
    <source>
        <dbReference type="EMBL" id="MDQ0153654.1"/>
    </source>
</evidence>
<dbReference type="PANTHER" id="PTHR10302">
    <property type="entry name" value="SINGLE-STRANDED DNA-BINDING PROTEIN"/>
    <property type="match status" value="1"/>
</dbReference>
<dbReference type="Pfam" id="PF00436">
    <property type="entry name" value="SSB"/>
    <property type="match status" value="1"/>
</dbReference>
<comment type="subunit">
    <text evidence="2">Homotetramer.</text>
</comment>
<keyword evidence="1 2" id="KW-0238">DNA-binding</keyword>
<dbReference type="GO" id="GO:0003697">
    <property type="term" value="F:single-stranded DNA binding"/>
    <property type="evidence" value="ECO:0007669"/>
    <property type="project" value="UniProtKB-UniRule"/>
</dbReference>
<evidence type="ECO:0000256" key="3">
    <source>
        <dbReference type="PIRNR" id="PIRNR002070"/>
    </source>
</evidence>
<evidence type="ECO:0000256" key="1">
    <source>
        <dbReference type="ARBA" id="ARBA00023125"/>
    </source>
</evidence>
<dbReference type="GO" id="GO:0006260">
    <property type="term" value="P:DNA replication"/>
    <property type="evidence" value="ECO:0007669"/>
    <property type="project" value="InterPro"/>
</dbReference>
<dbReference type="PANTHER" id="PTHR10302:SF27">
    <property type="entry name" value="SINGLE-STRANDED DNA-BINDING PROTEIN"/>
    <property type="match status" value="1"/>
</dbReference>
<reference evidence="4" key="1">
    <citation type="submission" date="2023-07" db="EMBL/GenBank/DDBJ databases">
        <title>Genomic Encyclopedia of Type Strains, Phase IV (KMG-IV): sequencing the most valuable type-strain genomes for metagenomic binning, comparative biology and taxonomic classification.</title>
        <authorList>
            <person name="Goeker M."/>
        </authorList>
    </citation>
    <scope>NUCLEOTIDE SEQUENCE</scope>
    <source>
        <strain evidence="4">DSM 19659</strain>
    </source>
</reference>
<dbReference type="RefSeq" id="WP_307255532.1">
    <property type="nucleotide sequence ID" value="NZ_JAUSTO010000029.1"/>
</dbReference>
<protein>
    <recommendedName>
        <fullName evidence="2 3">Single-stranded DNA-binding protein</fullName>
        <shortName evidence="2">SSB</shortName>
    </recommendedName>
</protein>
<dbReference type="InterPro" id="IPR012340">
    <property type="entry name" value="NA-bd_OB-fold"/>
</dbReference>
<comment type="caution">
    <text evidence="4">The sequence shown here is derived from an EMBL/GenBank/DDBJ whole genome shotgun (WGS) entry which is preliminary data.</text>
</comment>
<keyword evidence="5" id="KW-1185">Reference proteome</keyword>
<dbReference type="GO" id="GO:0009295">
    <property type="term" value="C:nucleoid"/>
    <property type="evidence" value="ECO:0007669"/>
    <property type="project" value="TreeGrafter"/>
</dbReference>
<dbReference type="PIRSF" id="PIRSF002070">
    <property type="entry name" value="SSB"/>
    <property type="match status" value="1"/>
</dbReference>
<name>A0AAE4AM00_9FIRM</name>
<gene>
    <name evidence="4" type="ORF">J2S20_002376</name>
</gene>
<comment type="caution">
    <text evidence="2">Lacks conserved residue(s) required for the propagation of feature annotation.</text>
</comment>
<dbReference type="SUPFAM" id="SSF50249">
    <property type="entry name" value="Nucleic acid-binding proteins"/>
    <property type="match status" value="1"/>
</dbReference>
<dbReference type="AlphaFoldDB" id="A0AAE4AM00"/>
<evidence type="ECO:0000313" key="5">
    <source>
        <dbReference type="Proteomes" id="UP001241537"/>
    </source>
</evidence>
<organism evidence="4 5">
    <name type="scientific">Moryella indoligenes</name>
    <dbReference type="NCBI Taxonomy" id="371674"/>
    <lineage>
        <taxon>Bacteria</taxon>
        <taxon>Bacillati</taxon>
        <taxon>Bacillota</taxon>
        <taxon>Clostridia</taxon>
        <taxon>Lachnospirales</taxon>
        <taxon>Lachnospiraceae</taxon>
        <taxon>Moryella</taxon>
    </lineage>
</organism>
<dbReference type="CDD" id="cd04496">
    <property type="entry name" value="SSB_OBF"/>
    <property type="match status" value="1"/>
</dbReference>
<proteinExistence type="inferred from homology"/>
<dbReference type="InterPro" id="IPR000424">
    <property type="entry name" value="Primosome_PriB/ssb"/>
</dbReference>
<dbReference type="InterPro" id="IPR011344">
    <property type="entry name" value="ssDNA-bd"/>
</dbReference>
<dbReference type="HAMAP" id="MF_00984">
    <property type="entry name" value="SSB"/>
    <property type="match status" value="1"/>
</dbReference>
<dbReference type="PROSITE" id="PS50935">
    <property type="entry name" value="SSB"/>
    <property type="match status" value="1"/>
</dbReference>
<evidence type="ECO:0000256" key="2">
    <source>
        <dbReference type="HAMAP-Rule" id="MF_00984"/>
    </source>
</evidence>
<dbReference type="EMBL" id="JAUSTO010000029">
    <property type="protein sequence ID" value="MDQ0153654.1"/>
    <property type="molecule type" value="Genomic_DNA"/>
</dbReference>
<dbReference type="Proteomes" id="UP001241537">
    <property type="component" value="Unassembled WGS sequence"/>
</dbReference>